<accession>A0ABS1CW57</accession>
<dbReference type="Gene3D" id="3.30.70.1150">
    <property type="entry name" value="ACT-like. Chain A, domain 2"/>
    <property type="match status" value="1"/>
</dbReference>
<reference evidence="10 11" key="1">
    <citation type="journal article" date="2020" name="Microorganisms">
        <title>Osmotic Adaptation and Compatible Solute Biosynthesis of Phototrophic Bacteria as Revealed from Genome Analyses.</title>
        <authorList>
            <person name="Imhoff J.F."/>
            <person name="Rahn T."/>
            <person name="Kunzel S."/>
            <person name="Keller A."/>
            <person name="Neulinger S.C."/>
        </authorList>
    </citation>
    <scope>NUCLEOTIDE SEQUENCE [LARGE SCALE GENOMIC DNA]</scope>
    <source>
        <strain evidence="10 11">DSM 15382</strain>
    </source>
</reference>
<sequence>MHRITITIDEELLAVVDALAAAKGYASRSEAIRDLLRAETARTAALAPATPCVATLSYVYDHAARDLARRLAAEHHAHHDLSIASLHVHLDHDSCLEVAALRGQAGAVRRFADAVTAGRGVRHHALHMVPARVENAVHDHGAGATKHTHIHA</sequence>
<feature type="domain" description="Transcription factor NikR nickel binding C-terminal" evidence="9">
    <location>
        <begin position="53"/>
        <end position="129"/>
    </location>
</feature>
<evidence type="ECO:0000256" key="1">
    <source>
        <dbReference type="ARBA" id="ARBA00008478"/>
    </source>
</evidence>
<dbReference type="HAMAP" id="MF_00476">
    <property type="entry name" value="NikR"/>
    <property type="match status" value="1"/>
</dbReference>
<keyword evidence="6 7" id="KW-0804">Transcription</keyword>
<comment type="similarity">
    <text evidence="1 7">Belongs to the transcriptional regulatory CopG/NikR family.</text>
</comment>
<dbReference type="InterPro" id="IPR014864">
    <property type="entry name" value="TF_NikR_Ni-bd_C"/>
</dbReference>
<evidence type="ECO:0000256" key="6">
    <source>
        <dbReference type="ARBA" id="ARBA00023163"/>
    </source>
</evidence>
<evidence type="ECO:0000256" key="2">
    <source>
        <dbReference type="ARBA" id="ARBA00022596"/>
    </source>
</evidence>
<dbReference type="InterPro" id="IPR002145">
    <property type="entry name" value="CopG"/>
</dbReference>
<comment type="caution">
    <text evidence="10">The sequence shown here is derived from an EMBL/GenBank/DDBJ whole genome shotgun (WGS) entry which is preliminary data.</text>
</comment>
<dbReference type="Proteomes" id="UP000697995">
    <property type="component" value="Unassembled WGS sequence"/>
</dbReference>
<evidence type="ECO:0000256" key="7">
    <source>
        <dbReference type="HAMAP-Rule" id="MF_00476"/>
    </source>
</evidence>
<evidence type="ECO:0000313" key="10">
    <source>
        <dbReference type="EMBL" id="MBK1658565.1"/>
    </source>
</evidence>
<dbReference type="PANTHER" id="PTHR34719">
    <property type="entry name" value="NICKEL-RESPONSIVE REGULATOR"/>
    <property type="match status" value="1"/>
</dbReference>
<dbReference type="Gene3D" id="1.10.1220.10">
    <property type="entry name" value="Met repressor-like"/>
    <property type="match status" value="1"/>
</dbReference>
<dbReference type="InterPro" id="IPR027271">
    <property type="entry name" value="Acetolactate_synth/TF_NikR_C"/>
</dbReference>
<evidence type="ECO:0000313" key="11">
    <source>
        <dbReference type="Proteomes" id="UP000697995"/>
    </source>
</evidence>
<organism evidence="10 11">
    <name type="scientific">Paracraurococcus ruber</name>
    <dbReference type="NCBI Taxonomy" id="77675"/>
    <lineage>
        <taxon>Bacteria</taxon>
        <taxon>Pseudomonadati</taxon>
        <taxon>Pseudomonadota</taxon>
        <taxon>Alphaproteobacteria</taxon>
        <taxon>Acetobacterales</taxon>
        <taxon>Roseomonadaceae</taxon>
        <taxon>Paracraurococcus</taxon>
    </lineage>
</organism>
<proteinExistence type="inferred from homology"/>
<comment type="cofactor">
    <cofactor evidence="7">
        <name>Ni(2+)</name>
        <dbReference type="ChEBI" id="CHEBI:49786"/>
    </cofactor>
    <text evidence="7">Binds 1 nickel ion per subunit.</text>
</comment>
<dbReference type="SUPFAM" id="SSF47598">
    <property type="entry name" value="Ribbon-helix-helix"/>
    <property type="match status" value="1"/>
</dbReference>
<feature type="binding site" evidence="7">
    <location>
        <position position="95"/>
    </location>
    <ligand>
        <name>Ni(2+)</name>
        <dbReference type="ChEBI" id="CHEBI:49786"/>
    </ligand>
</feature>
<dbReference type="CDD" id="cd22231">
    <property type="entry name" value="RHH_NikR_HicB-like"/>
    <property type="match status" value="1"/>
</dbReference>
<dbReference type="NCBIfam" id="NF002815">
    <property type="entry name" value="PRK02967.1"/>
    <property type="match status" value="1"/>
</dbReference>
<keyword evidence="2 7" id="KW-0533">Nickel</keyword>
<evidence type="ECO:0000259" key="9">
    <source>
        <dbReference type="Pfam" id="PF08753"/>
    </source>
</evidence>
<feature type="binding site" evidence="7">
    <location>
        <position position="89"/>
    </location>
    <ligand>
        <name>Ni(2+)</name>
        <dbReference type="ChEBI" id="CHEBI:49786"/>
    </ligand>
</feature>
<feature type="domain" description="Ribbon-helix-helix protein CopG" evidence="8">
    <location>
        <begin position="2"/>
        <end position="41"/>
    </location>
</feature>
<keyword evidence="4 7" id="KW-0805">Transcription regulation</keyword>
<dbReference type="InterPro" id="IPR050192">
    <property type="entry name" value="CopG/NikR_regulator"/>
</dbReference>
<evidence type="ECO:0000259" key="8">
    <source>
        <dbReference type="Pfam" id="PF01402"/>
    </source>
</evidence>
<protein>
    <recommendedName>
        <fullName evidence="7">Putative nickel-responsive regulator</fullName>
    </recommendedName>
</protein>
<dbReference type="NCBIfam" id="NF003381">
    <property type="entry name" value="PRK04460.1"/>
    <property type="match status" value="1"/>
</dbReference>
<keyword evidence="11" id="KW-1185">Reference proteome</keyword>
<keyword evidence="3 7" id="KW-0479">Metal-binding</keyword>
<evidence type="ECO:0000256" key="4">
    <source>
        <dbReference type="ARBA" id="ARBA00023015"/>
    </source>
</evidence>
<dbReference type="InterPro" id="IPR045865">
    <property type="entry name" value="ACT-like_dom_sf"/>
</dbReference>
<dbReference type="InterPro" id="IPR022988">
    <property type="entry name" value="Ni_resp_reg_NikR"/>
</dbReference>
<comment type="function">
    <text evidence="7">Transcriptional regulator.</text>
</comment>
<feature type="binding site" evidence="7">
    <location>
        <position position="87"/>
    </location>
    <ligand>
        <name>Ni(2+)</name>
        <dbReference type="ChEBI" id="CHEBI:49786"/>
    </ligand>
</feature>
<evidence type="ECO:0000256" key="3">
    <source>
        <dbReference type="ARBA" id="ARBA00022723"/>
    </source>
</evidence>
<dbReference type="InterPro" id="IPR010985">
    <property type="entry name" value="Ribbon_hlx_hlx"/>
</dbReference>
<dbReference type="RefSeq" id="WP_133220029.1">
    <property type="nucleotide sequence ID" value="NZ_NRSG01000057.1"/>
</dbReference>
<dbReference type="EMBL" id="NRSG01000057">
    <property type="protein sequence ID" value="MBK1658565.1"/>
    <property type="molecule type" value="Genomic_DNA"/>
</dbReference>
<dbReference type="SUPFAM" id="SSF55021">
    <property type="entry name" value="ACT-like"/>
    <property type="match status" value="1"/>
</dbReference>
<evidence type="ECO:0000256" key="5">
    <source>
        <dbReference type="ARBA" id="ARBA00023125"/>
    </source>
</evidence>
<keyword evidence="5 7" id="KW-0238">DNA-binding</keyword>
<name>A0ABS1CW57_9PROT</name>
<gene>
    <name evidence="10" type="ORF">CKO45_10010</name>
</gene>
<dbReference type="Pfam" id="PF01402">
    <property type="entry name" value="RHH_1"/>
    <property type="match status" value="1"/>
</dbReference>
<feature type="binding site" evidence="7">
    <location>
        <position position="76"/>
    </location>
    <ligand>
        <name>Ni(2+)</name>
        <dbReference type="ChEBI" id="CHEBI:49786"/>
    </ligand>
</feature>
<dbReference type="Pfam" id="PF08753">
    <property type="entry name" value="NikR_C"/>
    <property type="match status" value="1"/>
</dbReference>
<dbReference type="PANTHER" id="PTHR34719:SF2">
    <property type="entry name" value="NICKEL-RESPONSIVE REGULATOR"/>
    <property type="match status" value="1"/>
</dbReference>
<dbReference type="InterPro" id="IPR013321">
    <property type="entry name" value="Arc_rbn_hlx_hlx"/>
</dbReference>